<name>Q6AI80_DESPS</name>
<dbReference type="HOGENOM" id="CLU_1728455_0_0_7"/>
<organism evidence="2 3">
    <name type="scientific">Desulfotalea psychrophila (strain LSv54 / DSM 12343)</name>
    <dbReference type="NCBI Taxonomy" id="177439"/>
    <lineage>
        <taxon>Bacteria</taxon>
        <taxon>Pseudomonadati</taxon>
        <taxon>Thermodesulfobacteriota</taxon>
        <taxon>Desulfobulbia</taxon>
        <taxon>Desulfobulbales</taxon>
        <taxon>Desulfocapsaceae</taxon>
        <taxon>Desulfotalea</taxon>
    </lineage>
</organism>
<feature type="transmembrane region" description="Helical" evidence="1">
    <location>
        <begin position="80"/>
        <end position="98"/>
    </location>
</feature>
<keyword evidence="1" id="KW-0472">Membrane</keyword>
<proteinExistence type="predicted"/>
<sequence length="151" mass="16882">MINRLIKKTLITGILLVAVTAVTIYFVYDPGIFKKWPWFRYSLSLSVLTILSAFTYMAWCMLDVIRWDNLFHRGSLGSDFSAVGYGGVIAPILVLLLYPSLSSLGVHSDGSVRTVGFVMAFTHGIGFGYIQTQINNTITEIYKARSEEETL</sequence>
<dbReference type="KEGG" id="dps:DPPA02"/>
<dbReference type="Proteomes" id="UP000000602">
    <property type="component" value="Plasmid small"/>
</dbReference>
<feature type="transmembrane region" description="Helical" evidence="1">
    <location>
        <begin position="110"/>
        <end position="130"/>
    </location>
</feature>
<keyword evidence="3" id="KW-1185">Reference proteome</keyword>
<feature type="transmembrane region" description="Helical" evidence="1">
    <location>
        <begin position="40"/>
        <end position="59"/>
    </location>
</feature>
<feature type="transmembrane region" description="Helical" evidence="1">
    <location>
        <begin position="9"/>
        <end position="28"/>
    </location>
</feature>
<reference evidence="2 3" key="1">
    <citation type="journal article" date="2004" name="Environ. Microbiol.">
        <title>The genome of Desulfotalea psychrophila, a sulfate-reducing bacterium from permanently cold Arctic sediments.</title>
        <authorList>
            <person name="Rabus R."/>
            <person name="Ruepp A."/>
            <person name="Frickey T."/>
            <person name="Rattei T."/>
            <person name="Fartmann B."/>
            <person name="Stark M."/>
            <person name="Bauer M."/>
            <person name="Zibat A."/>
            <person name="Lombardot T."/>
            <person name="Becker I."/>
            <person name="Amann J."/>
            <person name="Gellner K."/>
            <person name="Teeling H."/>
            <person name="Leuschner W.D."/>
            <person name="Gloeckner F.-O."/>
            <person name="Lupas A.N."/>
            <person name="Amann R."/>
            <person name="Klenk H.-P."/>
        </authorList>
    </citation>
    <scope>NUCLEOTIDE SEQUENCE [LARGE SCALE GENOMIC DNA]</scope>
    <source>
        <strain evidence="3">DSM 12343 / LSv54</strain>
        <plasmid evidence="3">small</plasmid>
    </source>
</reference>
<evidence type="ECO:0000313" key="3">
    <source>
        <dbReference type="Proteomes" id="UP000000602"/>
    </source>
</evidence>
<dbReference type="EMBL" id="CR522872">
    <property type="protein sequence ID" value="CAG37849.1"/>
    <property type="molecule type" value="Genomic_DNA"/>
</dbReference>
<keyword evidence="1" id="KW-1133">Transmembrane helix</keyword>
<evidence type="ECO:0000313" key="2">
    <source>
        <dbReference type="EMBL" id="CAG37849.1"/>
    </source>
</evidence>
<accession>Q6AI80</accession>
<evidence type="ECO:0000256" key="1">
    <source>
        <dbReference type="SAM" id="Phobius"/>
    </source>
</evidence>
<protein>
    <submittedName>
        <fullName evidence="2">Uncharacterized protein</fullName>
    </submittedName>
</protein>
<dbReference type="RefSeq" id="WP_011190462.1">
    <property type="nucleotide sequence ID" value="NC_006140.1"/>
</dbReference>
<geneLocation type="plasmid" evidence="3">
    <name>small</name>
</geneLocation>
<keyword evidence="1" id="KW-0812">Transmembrane</keyword>
<gene>
    <name evidence="2" type="ordered locus">DPPA02</name>
</gene>
<dbReference type="AlphaFoldDB" id="Q6AI80"/>